<keyword evidence="6 7" id="KW-0472">Membrane</keyword>
<evidence type="ECO:0000313" key="9">
    <source>
        <dbReference type="EMBL" id="QIK63921.1"/>
    </source>
</evidence>
<dbReference type="Pfam" id="PF00528">
    <property type="entry name" value="BPD_transp_1"/>
    <property type="match status" value="1"/>
</dbReference>
<evidence type="ECO:0000256" key="1">
    <source>
        <dbReference type="ARBA" id="ARBA00004651"/>
    </source>
</evidence>
<dbReference type="RefSeq" id="WP_166292261.1">
    <property type="nucleotide sequence ID" value="NZ_CP049863.1"/>
</dbReference>
<dbReference type="GO" id="GO:0005886">
    <property type="term" value="C:plasma membrane"/>
    <property type="evidence" value="ECO:0007669"/>
    <property type="project" value="UniProtKB-SubCell"/>
</dbReference>
<reference evidence="9 10" key="1">
    <citation type="submission" date="2020-03" db="EMBL/GenBank/DDBJ databases">
        <title>Leucobacter sp. nov., isolated from beetles.</title>
        <authorList>
            <person name="Hyun D.-W."/>
            <person name="Bae J.-W."/>
        </authorList>
    </citation>
    <scope>NUCLEOTIDE SEQUENCE [LARGE SCALE GENOMIC DNA]</scope>
    <source>
        <strain evidence="9 10">HDW9C</strain>
    </source>
</reference>
<keyword evidence="2 7" id="KW-0813">Transport</keyword>
<keyword evidence="3" id="KW-1003">Cell membrane</keyword>
<feature type="transmembrane region" description="Helical" evidence="7">
    <location>
        <begin position="158"/>
        <end position="183"/>
    </location>
</feature>
<feature type="transmembrane region" description="Helical" evidence="7">
    <location>
        <begin position="277"/>
        <end position="298"/>
    </location>
</feature>
<dbReference type="PANTHER" id="PTHR43386">
    <property type="entry name" value="OLIGOPEPTIDE TRANSPORT SYSTEM PERMEASE PROTEIN APPC"/>
    <property type="match status" value="1"/>
</dbReference>
<dbReference type="CDD" id="cd06261">
    <property type="entry name" value="TM_PBP2"/>
    <property type="match status" value="1"/>
</dbReference>
<dbReference type="GO" id="GO:0055085">
    <property type="term" value="P:transmembrane transport"/>
    <property type="evidence" value="ECO:0007669"/>
    <property type="project" value="InterPro"/>
</dbReference>
<protein>
    <submittedName>
        <fullName evidence="9">ABC transporter permease</fullName>
    </submittedName>
</protein>
<keyword evidence="10" id="KW-1185">Reference proteome</keyword>
<sequence>MNNKQHFKPAPTTNTTSQDTVAVQLLRKHRNDVPTGGWRLLMRRLGPVGIVSAAIILLVILVAIFAPLLSPYDPFEGSLTMRHQASSLEHLMGTDQSGRDIFSRIIWGARTSLLGPTIVVVITVVLATTLALTAVWFGGKVDALISRVLDILFAFPNMLLAILAVAIFGPSLLTASIALAIGFTPYSARVIRSVALRERNLPYVASARLQGISGFIITVRHILPNVRTQILTGMTINFGYAMIELAALSFLGLGVQPPTPDWGLMVSNGQASLQQGFWEQSVFAGLAIVITVAAFGYVGEQLGGRRAAGRVR</sequence>
<accession>A0A6G7XHS7</accession>
<dbReference type="AlphaFoldDB" id="A0A6G7XHS7"/>
<gene>
    <name evidence="9" type="ORF">G7068_12480</name>
</gene>
<keyword evidence="5 7" id="KW-1133">Transmembrane helix</keyword>
<evidence type="ECO:0000256" key="3">
    <source>
        <dbReference type="ARBA" id="ARBA00022475"/>
    </source>
</evidence>
<evidence type="ECO:0000256" key="5">
    <source>
        <dbReference type="ARBA" id="ARBA00022989"/>
    </source>
</evidence>
<dbReference type="PANTHER" id="PTHR43386:SF1">
    <property type="entry name" value="D,D-DIPEPTIDE TRANSPORT SYSTEM PERMEASE PROTEIN DDPC-RELATED"/>
    <property type="match status" value="1"/>
</dbReference>
<dbReference type="InterPro" id="IPR035906">
    <property type="entry name" value="MetI-like_sf"/>
</dbReference>
<feature type="transmembrane region" description="Helical" evidence="7">
    <location>
        <begin position="235"/>
        <end position="257"/>
    </location>
</feature>
<comment type="subcellular location">
    <subcellularLocation>
        <location evidence="1 7">Cell membrane</location>
        <topology evidence="1 7">Multi-pass membrane protein</topology>
    </subcellularLocation>
</comment>
<dbReference type="SUPFAM" id="SSF161098">
    <property type="entry name" value="MetI-like"/>
    <property type="match status" value="1"/>
</dbReference>
<feature type="transmembrane region" description="Helical" evidence="7">
    <location>
        <begin position="203"/>
        <end position="223"/>
    </location>
</feature>
<feature type="domain" description="ABC transmembrane type-1" evidence="8">
    <location>
        <begin position="109"/>
        <end position="299"/>
    </location>
</feature>
<dbReference type="Proteomes" id="UP000502677">
    <property type="component" value="Chromosome"/>
</dbReference>
<evidence type="ECO:0000256" key="7">
    <source>
        <dbReference type="RuleBase" id="RU363032"/>
    </source>
</evidence>
<comment type="similarity">
    <text evidence="7">Belongs to the binding-protein-dependent transport system permease family.</text>
</comment>
<evidence type="ECO:0000313" key="10">
    <source>
        <dbReference type="Proteomes" id="UP000502677"/>
    </source>
</evidence>
<proteinExistence type="inferred from homology"/>
<dbReference type="InterPro" id="IPR025966">
    <property type="entry name" value="OppC_N"/>
</dbReference>
<evidence type="ECO:0000256" key="2">
    <source>
        <dbReference type="ARBA" id="ARBA00022448"/>
    </source>
</evidence>
<dbReference type="PROSITE" id="PS50928">
    <property type="entry name" value="ABC_TM1"/>
    <property type="match status" value="1"/>
</dbReference>
<dbReference type="InterPro" id="IPR050366">
    <property type="entry name" value="BP-dependent_transpt_permease"/>
</dbReference>
<evidence type="ECO:0000259" key="8">
    <source>
        <dbReference type="PROSITE" id="PS50928"/>
    </source>
</evidence>
<keyword evidence="4 7" id="KW-0812">Transmembrane</keyword>
<evidence type="ECO:0000256" key="6">
    <source>
        <dbReference type="ARBA" id="ARBA00023136"/>
    </source>
</evidence>
<evidence type="ECO:0000256" key="4">
    <source>
        <dbReference type="ARBA" id="ARBA00022692"/>
    </source>
</evidence>
<feature type="transmembrane region" description="Helical" evidence="7">
    <location>
        <begin position="113"/>
        <end position="137"/>
    </location>
</feature>
<dbReference type="KEGG" id="lvi:G7068_12480"/>
<dbReference type="Pfam" id="PF12911">
    <property type="entry name" value="OppC_N"/>
    <property type="match status" value="1"/>
</dbReference>
<dbReference type="InterPro" id="IPR000515">
    <property type="entry name" value="MetI-like"/>
</dbReference>
<organism evidence="9 10">
    <name type="scientific">Leucobacter viscericola</name>
    <dbReference type="NCBI Taxonomy" id="2714935"/>
    <lineage>
        <taxon>Bacteria</taxon>
        <taxon>Bacillati</taxon>
        <taxon>Actinomycetota</taxon>
        <taxon>Actinomycetes</taxon>
        <taxon>Micrococcales</taxon>
        <taxon>Microbacteriaceae</taxon>
        <taxon>Leucobacter</taxon>
    </lineage>
</organism>
<dbReference type="Gene3D" id="1.10.3720.10">
    <property type="entry name" value="MetI-like"/>
    <property type="match status" value="1"/>
</dbReference>
<dbReference type="EMBL" id="CP049863">
    <property type="protein sequence ID" value="QIK63921.1"/>
    <property type="molecule type" value="Genomic_DNA"/>
</dbReference>
<name>A0A6G7XHS7_9MICO</name>
<feature type="transmembrane region" description="Helical" evidence="7">
    <location>
        <begin position="48"/>
        <end position="69"/>
    </location>
</feature>